<gene>
    <name evidence="3" type="ORF">NM04_20390</name>
</gene>
<dbReference type="InterPro" id="IPR029058">
    <property type="entry name" value="AB_hydrolase_fold"/>
</dbReference>
<dbReference type="Gene3D" id="3.40.50.1820">
    <property type="entry name" value="alpha/beta hydrolase"/>
    <property type="match status" value="1"/>
</dbReference>
<dbReference type="InterPro" id="IPR000073">
    <property type="entry name" value="AB_hydrolase_1"/>
</dbReference>
<dbReference type="AlphaFoldDB" id="A0A422QG85"/>
<keyword evidence="4" id="KW-1185">Reference proteome</keyword>
<keyword evidence="1" id="KW-0732">Signal</keyword>
<evidence type="ECO:0000256" key="1">
    <source>
        <dbReference type="SAM" id="SignalP"/>
    </source>
</evidence>
<dbReference type="EMBL" id="JSAB01000267">
    <property type="protein sequence ID" value="RNF28970.1"/>
    <property type="molecule type" value="Genomic_DNA"/>
</dbReference>
<dbReference type="Proteomes" id="UP000283254">
    <property type="component" value="Unassembled WGS sequence"/>
</dbReference>
<dbReference type="PANTHER" id="PTHR43194:SF2">
    <property type="entry name" value="PEROXISOMAL MEMBRANE PROTEIN LPX1"/>
    <property type="match status" value="1"/>
</dbReference>
<proteinExistence type="predicted"/>
<feature type="domain" description="AB hydrolase-1" evidence="2">
    <location>
        <begin position="65"/>
        <end position="311"/>
    </location>
</feature>
<dbReference type="Pfam" id="PF12697">
    <property type="entry name" value="Abhydrolase_6"/>
    <property type="match status" value="1"/>
</dbReference>
<organism evidence="3 4">
    <name type="scientific">Massilia aurea</name>
    <dbReference type="NCBI Taxonomy" id="373040"/>
    <lineage>
        <taxon>Bacteria</taxon>
        <taxon>Pseudomonadati</taxon>
        <taxon>Pseudomonadota</taxon>
        <taxon>Betaproteobacteria</taxon>
        <taxon>Burkholderiales</taxon>
        <taxon>Oxalobacteraceae</taxon>
        <taxon>Telluria group</taxon>
        <taxon>Massilia</taxon>
    </lineage>
</organism>
<dbReference type="PANTHER" id="PTHR43194">
    <property type="entry name" value="HYDROLASE ALPHA/BETA FOLD FAMILY"/>
    <property type="match status" value="1"/>
</dbReference>
<comment type="caution">
    <text evidence="3">The sequence shown here is derived from an EMBL/GenBank/DDBJ whole genome shotgun (WGS) entry which is preliminary data.</text>
</comment>
<dbReference type="RefSeq" id="WP_123071260.1">
    <property type="nucleotide sequence ID" value="NZ_JSAB01000267.1"/>
</dbReference>
<feature type="signal peptide" evidence="1">
    <location>
        <begin position="1"/>
        <end position="23"/>
    </location>
</feature>
<sequence>MKKASLLFALAALLAGAASIAQAQVQATSPTAPAANRFAATIEPAERFESGGLLVERHGSRGRPVILVPGLASGPWVWQETIRQFKDEFTLYVVTLPGFDGRPAPSGSPDWSPFEGARAALRGLIAERKLDKPVIIGHSLGGTLAYAVAQDLGNGIGGVVALDGLPVFPGTENMPPQQRPQAAINVRNRMAGSRPEAYAAEQRQYMRGQGVLDIGKADDITPLLLRSDREAVGAYVADLLALDLRPGLSKITAPVLVVAPFYQYDAAQDALTVNDKVEHYRMLVEGIASVEVAPIAPSRHFLMIDQPLALAGILRRYLDRR</sequence>
<dbReference type="OrthoDB" id="5380819at2"/>
<dbReference type="InterPro" id="IPR050228">
    <property type="entry name" value="Carboxylesterase_BioH"/>
</dbReference>
<dbReference type="SUPFAM" id="SSF53474">
    <property type="entry name" value="alpha/beta-Hydrolases"/>
    <property type="match status" value="1"/>
</dbReference>
<protein>
    <recommendedName>
        <fullName evidence="2">AB hydrolase-1 domain-containing protein</fullName>
    </recommendedName>
</protein>
<evidence type="ECO:0000313" key="3">
    <source>
        <dbReference type="EMBL" id="RNF28970.1"/>
    </source>
</evidence>
<evidence type="ECO:0000313" key="4">
    <source>
        <dbReference type="Proteomes" id="UP000283254"/>
    </source>
</evidence>
<name>A0A422QG85_9BURK</name>
<accession>A0A422QG85</accession>
<reference evidence="3" key="1">
    <citation type="submission" date="2014-10" db="EMBL/GenBank/DDBJ databases">
        <title>Massilia sp. genome.</title>
        <authorList>
            <person name="Xu B."/>
            <person name="Dai L."/>
            <person name="Huang Z."/>
        </authorList>
    </citation>
    <scope>NUCLEOTIDE SEQUENCE [LARGE SCALE GENOMIC DNA]</scope>
    <source>
        <strain evidence="3">CFS-1</strain>
    </source>
</reference>
<evidence type="ECO:0000259" key="2">
    <source>
        <dbReference type="Pfam" id="PF12697"/>
    </source>
</evidence>
<feature type="chain" id="PRO_5018966944" description="AB hydrolase-1 domain-containing protein" evidence="1">
    <location>
        <begin position="24"/>
        <end position="321"/>
    </location>
</feature>